<reference evidence="6 7" key="1">
    <citation type="journal article" date="2024" name="Insects">
        <title>An Improved Chromosome-Level Genome Assembly of the Firefly Pyrocoelia pectoralis.</title>
        <authorList>
            <person name="Fu X."/>
            <person name="Meyer-Rochow V.B."/>
            <person name="Ballantyne L."/>
            <person name="Zhu X."/>
        </authorList>
    </citation>
    <scope>NUCLEOTIDE SEQUENCE [LARGE SCALE GENOMIC DNA]</scope>
    <source>
        <strain evidence="6">XCY_ONT2</strain>
    </source>
</reference>
<dbReference type="GO" id="GO:0010468">
    <property type="term" value="P:regulation of gene expression"/>
    <property type="evidence" value="ECO:0007669"/>
    <property type="project" value="UniProtKB-ARBA"/>
</dbReference>
<feature type="region of interest" description="Disordered" evidence="4">
    <location>
        <begin position="224"/>
        <end position="244"/>
    </location>
</feature>
<dbReference type="GO" id="GO:0005886">
    <property type="term" value="C:plasma membrane"/>
    <property type="evidence" value="ECO:0007669"/>
    <property type="project" value="TreeGrafter"/>
</dbReference>
<feature type="domain" description="DRBM" evidence="5">
    <location>
        <begin position="331"/>
        <end position="366"/>
    </location>
</feature>
<dbReference type="CDD" id="cd19859">
    <property type="entry name" value="DSRM_STAU_rpt3"/>
    <property type="match status" value="1"/>
</dbReference>
<name>A0AAN7V945_9COLE</name>
<feature type="compositionally biased region" description="Polar residues" evidence="4">
    <location>
        <begin position="640"/>
        <end position="658"/>
    </location>
</feature>
<keyword evidence="1" id="KW-0677">Repeat</keyword>
<dbReference type="GO" id="GO:0098964">
    <property type="term" value="P:anterograde dendritic transport of messenger ribonucleoprotein complex"/>
    <property type="evidence" value="ECO:0007669"/>
    <property type="project" value="TreeGrafter"/>
</dbReference>
<dbReference type="SUPFAM" id="SSF54768">
    <property type="entry name" value="dsRNA-binding domain-like"/>
    <property type="match status" value="5"/>
</dbReference>
<dbReference type="GO" id="GO:0003729">
    <property type="term" value="F:mRNA binding"/>
    <property type="evidence" value="ECO:0007669"/>
    <property type="project" value="TreeGrafter"/>
</dbReference>
<dbReference type="GO" id="GO:0003725">
    <property type="term" value="F:double-stranded RNA binding"/>
    <property type="evidence" value="ECO:0007669"/>
    <property type="project" value="TreeGrafter"/>
</dbReference>
<proteinExistence type="predicted"/>
<organism evidence="6 7">
    <name type="scientific">Pyrocoelia pectoralis</name>
    <dbReference type="NCBI Taxonomy" id="417401"/>
    <lineage>
        <taxon>Eukaryota</taxon>
        <taxon>Metazoa</taxon>
        <taxon>Ecdysozoa</taxon>
        <taxon>Arthropoda</taxon>
        <taxon>Hexapoda</taxon>
        <taxon>Insecta</taxon>
        <taxon>Pterygota</taxon>
        <taxon>Neoptera</taxon>
        <taxon>Endopterygota</taxon>
        <taxon>Coleoptera</taxon>
        <taxon>Polyphaga</taxon>
        <taxon>Elateriformia</taxon>
        <taxon>Elateroidea</taxon>
        <taxon>Lampyridae</taxon>
        <taxon>Lampyrinae</taxon>
        <taxon>Pyrocoelia</taxon>
    </lineage>
</organism>
<dbReference type="GO" id="GO:0007281">
    <property type="term" value="P:germ cell development"/>
    <property type="evidence" value="ECO:0007669"/>
    <property type="project" value="TreeGrafter"/>
</dbReference>
<dbReference type="PROSITE" id="PS50137">
    <property type="entry name" value="DS_RBD"/>
    <property type="match status" value="4"/>
</dbReference>
<evidence type="ECO:0000256" key="4">
    <source>
        <dbReference type="SAM" id="MobiDB-lite"/>
    </source>
</evidence>
<dbReference type="Proteomes" id="UP001329430">
    <property type="component" value="Chromosome 9"/>
</dbReference>
<dbReference type="FunFam" id="3.30.160.20:FF:000007">
    <property type="entry name" value="Double-stranded RNA-binding protein Staufen homolog 1"/>
    <property type="match status" value="2"/>
</dbReference>
<sequence length="787" mass="87463">MMRHPEHHHPPNHMQRNTRIGLPQMGPPPPNSRSQPMLMSLPPTVPVPHSDMKTFFLLMLCLMLSSNTHALSISELKAIMANRPCIEGVLVTMPQGTTLITSTAIPHQPQPKSNMAQLVHYDTEISENSPDQITTGNTNTSSTMPTNNLANNKEKTPMCLINELARYNKIQHQYRLTSEQGPAHKKLFTVTLKLGNEEYEAEGASIKKAQHSAAAMALQQTEFKHPPPKTNRNNRGNLRNGSGMVTPTVELNALAMKRGERTVYVLENGAPAPAQSYIPQASYYPRHVYNPGQPRYTYDPRRNNSARNYHTHYENRYYNQYRYQHPPGEPFSIRLRVGEREYPGMGYTVQAARHDAAAKAIEDIKQKEVDDTQQCPINNVISQSDVCNELNSELKSPISLVHEIALKRSLNVIFEVLSEKGPPHMKVFVTQCRVGEFVTEGEGNGKKISKKKAAEKMLEELGKLGPLPNTNNQIALKRKRVVNKKKQRNLIKVNTDRTTDYTEEINPISRLIQIQQANKEKEPVYNVIDERGAPRRREFVIEASVNGHISTGIGPNKKVAKRNAAEALLQSLGYSNTSPPQPTVPKPAIKVEKEVETIEKTRKVTFMEEKQENHIGGSGGRQLVPGLLLVNDHTVAFQQNKPKITSSEATTSGTNSGDINKGGSVQAPKKSPSVTQSVRAKDQLIYLAQLLGVQVQFSDFPKANHEMYLTLVSLSTNPPQVCHGEGPTTDMSHEKAALEALSVLSELGLDNVTPTKESNTENVHGNNKPQVQVPKAGINQNGIKKQS</sequence>
<feature type="region of interest" description="Disordered" evidence="4">
    <location>
        <begin position="1"/>
        <end position="38"/>
    </location>
</feature>
<gene>
    <name evidence="6" type="ORF">RI129_011601</name>
</gene>
<protein>
    <recommendedName>
        <fullName evidence="5">DRBM domain-containing protein</fullName>
    </recommendedName>
</protein>
<dbReference type="Pfam" id="PF00035">
    <property type="entry name" value="dsrm"/>
    <property type="match status" value="3"/>
</dbReference>
<dbReference type="CDD" id="cd19857">
    <property type="entry name" value="DSRM_STAU_rpt1"/>
    <property type="match status" value="1"/>
</dbReference>
<dbReference type="SMART" id="SM00358">
    <property type="entry name" value="DSRM"/>
    <property type="match status" value="4"/>
</dbReference>
<dbReference type="GO" id="GO:0010494">
    <property type="term" value="C:cytoplasmic stress granule"/>
    <property type="evidence" value="ECO:0007669"/>
    <property type="project" value="TreeGrafter"/>
</dbReference>
<feature type="region of interest" description="Disordered" evidence="4">
    <location>
        <begin position="640"/>
        <end position="675"/>
    </location>
</feature>
<feature type="domain" description="DRBM" evidence="5">
    <location>
        <begin position="506"/>
        <end position="574"/>
    </location>
</feature>
<feature type="domain" description="DRBM" evidence="5">
    <location>
        <begin position="396"/>
        <end position="463"/>
    </location>
</feature>
<dbReference type="GO" id="GO:0035418">
    <property type="term" value="P:protein localization to synapse"/>
    <property type="evidence" value="ECO:0007669"/>
    <property type="project" value="TreeGrafter"/>
</dbReference>
<evidence type="ECO:0000313" key="6">
    <source>
        <dbReference type="EMBL" id="KAK5639109.1"/>
    </source>
</evidence>
<dbReference type="GO" id="GO:0008298">
    <property type="term" value="P:intracellular mRNA localization"/>
    <property type="evidence" value="ECO:0007669"/>
    <property type="project" value="TreeGrafter"/>
</dbReference>
<dbReference type="FunFam" id="3.30.160.20:FF:000073">
    <property type="entry name" value="Double-stranded RNA-binding protein Staufen homolog"/>
    <property type="match status" value="1"/>
</dbReference>
<feature type="region of interest" description="Disordered" evidence="4">
    <location>
        <begin position="754"/>
        <end position="787"/>
    </location>
</feature>
<evidence type="ECO:0000256" key="1">
    <source>
        <dbReference type="ARBA" id="ARBA00022737"/>
    </source>
</evidence>
<dbReference type="GO" id="GO:0043025">
    <property type="term" value="C:neuronal cell body"/>
    <property type="evidence" value="ECO:0007669"/>
    <property type="project" value="TreeGrafter"/>
</dbReference>
<feature type="region of interest" description="Disordered" evidence="4">
    <location>
        <begin position="127"/>
        <end position="152"/>
    </location>
</feature>
<evidence type="ECO:0000256" key="2">
    <source>
        <dbReference type="ARBA" id="ARBA00022884"/>
    </source>
</evidence>
<dbReference type="PANTHER" id="PTHR46054">
    <property type="entry name" value="MATERNAL EFFECT PROTEIN STAUFEN"/>
    <property type="match status" value="1"/>
</dbReference>
<dbReference type="InterPro" id="IPR051740">
    <property type="entry name" value="DRBM-containing_protein"/>
</dbReference>
<dbReference type="EMBL" id="JAVRBK010000009">
    <property type="protein sequence ID" value="KAK5639109.1"/>
    <property type="molecule type" value="Genomic_DNA"/>
</dbReference>
<dbReference type="InterPro" id="IPR014720">
    <property type="entry name" value="dsRBD_dom"/>
</dbReference>
<dbReference type="AlphaFoldDB" id="A0AAN7V945"/>
<dbReference type="CDD" id="cd19861">
    <property type="entry name" value="DSRM_STAU_rpt5"/>
    <property type="match status" value="1"/>
</dbReference>
<feature type="compositionally biased region" description="Low complexity" evidence="4">
    <location>
        <begin position="134"/>
        <end position="148"/>
    </location>
</feature>
<dbReference type="Pfam" id="PF16482">
    <property type="entry name" value="Staufen_C"/>
    <property type="match status" value="1"/>
</dbReference>
<evidence type="ECO:0000259" key="5">
    <source>
        <dbReference type="PROSITE" id="PS50137"/>
    </source>
</evidence>
<feature type="compositionally biased region" description="Polar residues" evidence="4">
    <location>
        <begin position="754"/>
        <end position="770"/>
    </location>
</feature>
<feature type="compositionally biased region" description="Low complexity" evidence="4">
    <location>
        <begin position="231"/>
        <end position="243"/>
    </location>
</feature>
<evidence type="ECO:0000313" key="7">
    <source>
        <dbReference type="Proteomes" id="UP001329430"/>
    </source>
</evidence>
<dbReference type="PANTHER" id="PTHR46054:SF3">
    <property type="entry name" value="MATERNAL EFFECT PROTEIN STAUFEN"/>
    <property type="match status" value="1"/>
</dbReference>
<dbReference type="Gene3D" id="3.30.160.20">
    <property type="match status" value="5"/>
</dbReference>
<accession>A0AAN7V945</accession>
<keyword evidence="7" id="KW-1185">Reference proteome</keyword>
<dbReference type="CDD" id="cd19860">
    <property type="entry name" value="DSRM_STAU_rpt4"/>
    <property type="match status" value="1"/>
</dbReference>
<dbReference type="InterPro" id="IPR032478">
    <property type="entry name" value="Staufen_C"/>
</dbReference>
<comment type="caution">
    <text evidence="6">The sequence shown here is derived from an EMBL/GenBank/DDBJ whole genome shotgun (WGS) entry which is preliminary data.</text>
</comment>
<evidence type="ECO:0000256" key="3">
    <source>
        <dbReference type="PROSITE-ProRule" id="PRU00266"/>
    </source>
</evidence>
<feature type="compositionally biased region" description="Basic residues" evidence="4">
    <location>
        <begin position="1"/>
        <end position="11"/>
    </location>
</feature>
<feature type="domain" description="DRBM" evidence="5">
    <location>
        <begin position="156"/>
        <end position="223"/>
    </location>
</feature>
<feature type="compositionally biased region" description="Polar residues" evidence="4">
    <location>
        <begin position="778"/>
        <end position="787"/>
    </location>
</feature>
<dbReference type="GO" id="GO:0032839">
    <property type="term" value="C:dendrite cytoplasm"/>
    <property type="evidence" value="ECO:0007669"/>
    <property type="project" value="GOC"/>
</dbReference>
<keyword evidence="2 3" id="KW-0694">RNA-binding</keyword>